<dbReference type="PANTHER" id="PTHR33495">
    <property type="entry name" value="ANTI-SIGMA FACTOR ANTAGONIST TM_1081-RELATED-RELATED"/>
    <property type="match status" value="1"/>
</dbReference>
<accession>A0A1W6LJ75</accession>
<dbReference type="STRING" id="1941349.STSP1_00216"/>
<dbReference type="AlphaFoldDB" id="A0A1W6LJ75"/>
<evidence type="ECO:0000313" key="5">
    <source>
        <dbReference type="Proteomes" id="UP000193334"/>
    </source>
</evidence>
<evidence type="ECO:0000256" key="2">
    <source>
        <dbReference type="RuleBase" id="RU003749"/>
    </source>
</evidence>
<dbReference type="RefSeq" id="WP_085754573.1">
    <property type="nucleotide sequence ID" value="NZ_CP021023.1"/>
</dbReference>
<dbReference type="PANTHER" id="PTHR33495:SF2">
    <property type="entry name" value="ANTI-SIGMA FACTOR ANTAGONIST TM_1081-RELATED"/>
    <property type="match status" value="1"/>
</dbReference>
<dbReference type="Pfam" id="PF01740">
    <property type="entry name" value="STAS"/>
    <property type="match status" value="1"/>
</dbReference>
<feature type="domain" description="STAS" evidence="3">
    <location>
        <begin position="1"/>
        <end position="109"/>
    </location>
</feature>
<gene>
    <name evidence="4" type="primary">spoIIAA</name>
    <name evidence="4" type="ORF">STSP1_00216</name>
</gene>
<protein>
    <recommendedName>
        <fullName evidence="2">Anti-sigma factor antagonist</fullName>
    </recommendedName>
</protein>
<evidence type="ECO:0000313" key="4">
    <source>
        <dbReference type="EMBL" id="ARN55850.1"/>
    </source>
</evidence>
<dbReference type="Proteomes" id="UP000193334">
    <property type="component" value="Chromosome"/>
</dbReference>
<evidence type="ECO:0000259" key="3">
    <source>
        <dbReference type="PROSITE" id="PS50801"/>
    </source>
</evidence>
<sequence length="111" mass="12598">MKFDMEIRDDVCVLSLEGRLDSNTVQNLKTQFDKYIETNSKFVFNLEKLEFIDSTGLGGLVSCLKKTIPKGGDLKIVNLSPKPKMVFEITRAHKVFDIYDDLDTAVESFSL</sequence>
<dbReference type="KEGG" id="pbp:STSP1_00216"/>
<proteinExistence type="inferred from homology"/>
<dbReference type="SUPFAM" id="SSF52091">
    <property type="entry name" value="SpoIIaa-like"/>
    <property type="match status" value="1"/>
</dbReference>
<dbReference type="OrthoDB" id="287590at2"/>
<evidence type="ECO:0000256" key="1">
    <source>
        <dbReference type="ARBA" id="ARBA00009013"/>
    </source>
</evidence>
<dbReference type="Gene3D" id="3.30.750.24">
    <property type="entry name" value="STAS domain"/>
    <property type="match status" value="1"/>
</dbReference>
<dbReference type="CDD" id="cd07043">
    <property type="entry name" value="STAS_anti-anti-sigma_factors"/>
    <property type="match status" value="1"/>
</dbReference>
<dbReference type="InterPro" id="IPR002645">
    <property type="entry name" value="STAS_dom"/>
</dbReference>
<dbReference type="NCBIfam" id="TIGR00377">
    <property type="entry name" value="ant_ant_sig"/>
    <property type="match status" value="1"/>
</dbReference>
<name>A0A1W6LJ75_9BACT</name>
<keyword evidence="5" id="KW-1185">Reference proteome</keyword>
<dbReference type="GO" id="GO:0043856">
    <property type="term" value="F:anti-sigma factor antagonist activity"/>
    <property type="evidence" value="ECO:0007669"/>
    <property type="project" value="InterPro"/>
</dbReference>
<dbReference type="PROSITE" id="PS50801">
    <property type="entry name" value="STAS"/>
    <property type="match status" value="1"/>
</dbReference>
<organism evidence="4 5">
    <name type="scientific">Sedimentisphaera salicampi</name>
    <dbReference type="NCBI Taxonomy" id="1941349"/>
    <lineage>
        <taxon>Bacteria</taxon>
        <taxon>Pseudomonadati</taxon>
        <taxon>Planctomycetota</taxon>
        <taxon>Phycisphaerae</taxon>
        <taxon>Sedimentisphaerales</taxon>
        <taxon>Sedimentisphaeraceae</taxon>
        <taxon>Sedimentisphaera</taxon>
    </lineage>
</organism>
<reference evidence="5" key="1">
    <citation type="submission" date="2017-04" db="EMBL/GenBank/DDBJ databases">
        <title>Comparative genomics and description of representatives of a novel lineage of planctomycetes thriving in anoxic sediments.</title>
        <authorList>
            <person name="Spring S."/>
            <person name="Bunk B."/>
            <person name="Sproer C."/>
        </authorList>
    </citation>
    <scope>NUCLEOTIDE SEQUENCE [LARGE SCALE GENOMIC DNA]</scope>
    <source>
        <strain evidence="5">ST-PulAB-D4</strain>
    </source>
</reference>
<dbReference type="InterPro" id="IPR003658">
    <property type="entry name" value="Anti-sigma_ant"/>
</dbReference>
<dbReference type="EMBL" id="CP021023">
    <property type="protein sequence ID" value="ARN55850.1"/>
    <property type="molecule type" value="Genomic_DNA"/>
</dbReference>
<dbReference type="InterPro" id="IPR036513">
    <property type="entry name" value="STAS_dom_sf"/>
</dbReference>
<comment type="similarity">
    <text evidence="1 2">Belongs to the anti-sigma-factor antagonist family.</text>
</comment>